<evidence type="ECO:0000259" key="1">
    <source>
        <dbReference type="Pfam" id="PF00501"/>
    </source>
</evidence>
<dbReference type="PROSITE" id="PS00455">
    <property type="entry name" value="AMP_BINDING"/>
    <property type="match status" value="1"/>
</dbReference>
<accession>A0A849VB63</accession>
<reference evidence="2 3" key="1">
    <citation type="submission" date="2020-04" db="EMBL/GenBank/DDBJ databases">
        <title>Pseudoalteromonas caenipelagi sp. nov., isolated from a tidal flat.</title>
        <authorList>
            <person name="Park S."/>
            <person name="Yoon J.-H."/>
        </authorList>
    </citation>
    <scope>NUCLEOTIDE SEQUENCE [LARGE SCALE GENOMIC DNA]</scope>
    <source>
        <strain evidence="2 3">JBTF-M23</strain>
    </source>
</reference>
<dbReference type="InterPro" id="IPR042099">
    <property type="entry name" value="ANL_N_sf"/>
</dbReference>
<gene>
    <name evidence="2" type="ORF">HG263_08225</name>
</gene>
<sequence>MNALIQKLKDTPSEQIVLVDELHHIGAEQLLVQVEQLAEFINYQQVSCVAHSIANGLAWVAVDLALTLTRCAALPLPTFFSQTQCDFAIQKAGAQLFISQTELEAHIALDVLTVFEQKLWVYYLSGSDDVALFTDTQKITFTSGSTGQPKGVCLSLHSQLAVANSLCERINLSAPKHLCVLPLGVLLENIAGVYAPILSGGQIKVLPIEKLGFCGSQLKDGDALLSAISHYQPNSMILVPELLKFLILACEQGWQPPNSLAFIAVGGAHVSISMLEKARTLGLPVFQGYGLSEASSVVCLNTNPEQEGSVGAPLGHIQIKTIENQLYIKGPIFLGYLGESEHPKDQWYATGDLVNIDEQAGTPVVTVVGRKKNQLINSFGRNIAPEWPESMLQSASFPIQVVVFGEAKPYLCALIWAPENISHGLLSQHVEDINSLLPDYAQVARWHRLDTPLSVQADLLSANGRPKRAAIANYYVEKINALYSIEQEKLMTTFYDELQAQTQAEREYLLSAPIIKDVFEGQVTLGQYGSFLQQAYHHVKHTVPLLMACGSKLDESKEWLREAIGHYIEEEMGHQEWILNDLAQCGFDKEAVRHSTPSFATELMVSYAYDSINRVNPLCFFGMVNVLEGTSITLADQAAQSIAKQLNLPKKAFSYLTSHGALDIEHIDFFKGLMNKIDCQQERQLIIHSARCFYRLYGDVFRSIEAQPSIDLTQEAS</sequence>
<dbReference type="InterPro" id="IPR000873">
    <property type="entry name" value="AMP-dep_synth/lig_dom"/>
</dbReference>
<dbReference type="PANTHER" id="PTHR43201">
    <property type="entry name" value="ACYL-COA SYNTHETASE"/>
    <property type="match status" value="1"/>
</dbReference>
<dbReference type="Pfam" id="PF00501">
    <property type="entry name" value="AMP-binding"/>
    <property type="match status" value="1"/>
</dbReference>
<dbReference type="AlphaFoldDB" id="A0A849VB63"/>
<name>A0A849VB63_9GAMM</name>
<dbReference type="Gene3D" id="3.40.50.12780">
    <property type="entry name" value="N-terminal domain of ligase-like"/>
    <property type="match status" value="1"/>
</dbReference>
<dbReference type="InterPro" id="IPR016084">
    <property type="entry name" value="Haem_Oase-like_multi-hlx"/>
</dbReference>
<comment type="caution">
    <text evidence="2">The sequence shown here is derived from an EMBL/GenBank/DDBJ whole genome shotgun (WGS) entry which is preliminary data.</text>
</comment>
<dbReference type="Gene3D" id="1.20.910.10">
    <property type="entry name" value="Heme oxygenase-like"/>
    <property type="match status" value="1"/>
</dbReference>
<protein>
    <submittedName>
        <fullName evidence="2">AMP-binding protein</fullName>
    </submittedName>
</protein>
<dbReference type="SUPFAM" id="SSF56801">
    <property type="entry name" value="Acetyl-CoA synthetase-like"/>
    <property type="match status" value="1"/>
</dbReference>
<dbReference type="GO" id="GO:0031956">
    <property type="term" value="F:medium-chain fatty acid-CoA ligase activity"/>
    <property type="evidence" value="ECO:0007669"/>
    <property type="project" value="TreeGrafter"/>
</dbReference>
<evidence type="ECO:0000313" key="2">
    <source>
        <dbReference type="EMBL" id="NOU50526.1"/>
    </source>
</evidence>
<keyword evidence="3" id="KW-1185">Reference proteome</keyword>
<organism evidence="2 3">
    <name type="scientific">Pseudoalteromonas caenipelagi</name>
    <dbReference type="NCBI Taxonomy" id="2726988"/>
    <lineage>
        <taxon>Bacteria</taxon>
        <taxon>Pseudomonadati</taxon>
        <taxon>Pseudomonadota</taxon>
        <taxon>Gammaproteobacteria</taxon>
        <taxon>Alteromonadales</taxon>
        <taxon>Pseudoalteromonadaceae</taxon>
        <taxon>Pseudoalteromonas</taxon>
    </lineage>
</organism>
<feature type="domain" description="AMP-dependent synthetase/ligase" evidence="1">
    <location>
        <begin position="10"/>
        <end position="324"/>
    </location>
</feature>
<dbReference type="Pfam" id="PF14518">
    <property type="entry name" value="Haem_oxygenas_2"/>
    <property type="match status" value="1"/>
</dbReference>
<dbReference type="EMBL" id="JABBPG010000002">
    <property type="protein sequence ID" value="NOU50526.1"/>
    <property type="molecule type" value="Genomic_DNA"/>
</dbReference>
<dbReference type="Proteomes" id="UP000586305">
    <property type="component" value="Unassembled WGS sequence"/>
</dbReference>
<dbReference type="SUPFAM" id="SSF48613">
    <property type="entry name" value="Heme oxygenase-like"/>
    <property type="match status" value="1"/>
</dbReference>
<dbReference type="Pfam" id="PF23562">
    <property type="entry name" value="AMP-binding_C_3"/>
    <property type="match status" value="1"/>
</dbReference>
<proteinExistence type="predicted"/>
<dbReference type="GO" id="GO:0006631">
    <property type="term" value="P:fatty acid metabolic process"/>
    <property type="evidence" value="ECO:0007669"/>
    <property type="project" value="TreeGrafter"/>
</dbReference>
<dbReference type="SMART" id="SM01236">
    <property type="entry name" value="Haem_oxygenase_2"/>
    <property type="match status" value="1"/>
</dbReference>
<dbReference type="PANTHER" id="PTHR43201:SF32">
    <property type="entry name" value="2-SUCCINYLBENZOATE--COA LIGASE, CHLOROPLASTIC_PEROXISOMAL"/>
    <property type="match status" value="1"/>
</dbReference>
<evidence type="ECO:0000313" key="3">
    <source>
        <dbReference type="Proteomes" id="UP000586305"/>
    </source>
</evidence>
<dbReference type="InterPro" id="IPR020845">
    <property type="entry name" value="AMP-binding_CS"/>
</dbReference>